<protein>
    <submittedName>
        <fullName evidence="5">Putative branched-chain amino acid ABC transporter ATP-binding protein</fullName>
    </submittedName>
</protein>
<dbReference type="Gene3D" id="3.40.50.300">
    <property type="entry name" value="P-loop containing nucleotide triphosphate hydrolases"/>
    <property type="match status" value="1"/>
</dbReference>
<dbReference type="Pfam" id="PF00005">
    <property type="entry name" value="ABC_tran"/>
    <property type="match status" value="1"/>
</dbReference>
<dbReference type="GO" id="GO:0015188">
    <property type="term" value="F:L-isoleucine transmembrane transporter activity"/>
    <property type="evidence" value="ECO:0007669"/>
    <property type="project" value="TreeGrafter"/>
</dbReference>
<proteinExistence type="predicted"/>
<dbReference type="GO" id="GO:0015808">
    <property type="term" value="P:L-alanine transport"/>
    <property type="evidence" value="ECO:0007669"/>
    <property type="project" value="TreeGrafter"/>
</dbReference>
<evidence type="ECO:0000259" key="4">
    <source>
        <dbReference type="PROSITE" id="PS50893"/>
    </source>
</evidence>
<dbReference type="InterPro" id="IPR051120">
    <property type="entry name" value="ABC_AA/LPS_Transport"/>
</dbReference>
<dbReference type="RefSeq" id="WP_042409087.1">
    <property type="nucleotide sequence ID" value="NZ_BAWO01000027.1"/>
</dbReference>
<dbReference type="AlphaFoldDB" id="A0A023DF01"/>
<dbReference type="InterPro" id="IPR032823">
    <property type="entry name" value="BCA_ABC_TP_C"/>
</dbReference>
<dbReference type="GO" id="GO:0016887">
    <property type="term" value="F:ATP hydrolysis activity"/>
    <property type="evidence" value="ECO:0007669"/>
    <property type="project" value="InterPro"/>
</dbReference>
<sequence>MKKSVLLEIEQLSKSFGGVHAVQNVSFCVRDQEIVAIIGPNGAGKTTLFNIVTGILPPTSGSVLFKGMPVTGKKPYQLAALGITRTFQNLQVFTNMTVIENVMVGMHTRLKTGIFSAGFRLPQVFKEEKQALKQAMACLEQVGIAHLAFEKADILPYGTQRLVEIARAAASQPSLILLDEPMAGLNPQESKKLVDVLLAMRNNGMTFLFVEHDMETVMAIADRVIVLDYGKKIAEGCPEEITQHPDVIKAYLGEEEGASC</sequence>
<evidence type="ECO:0000313" key="5">
    <source>
        <dbReference type="EMBL" id="GAJ39808.1"/>
    </source>
</evidence>
<evidence type="ECO:0000256" key="2">
    <source>
        <dbReference type="ARBA" id="ARBA00022741"/>
    </source>
</evidence>
<dbReference type="OrthoDB" id="9805514at2"/>
<keyword evidence="1" id="KW-0813">Transport</keyword>
<dbReference type="GO" id="GO:0005304">
    <property type="term" value="F:L-valine transmembrane transporter activity"/>
    <property type="evidence" value="ECO:0007669"/>
    <property type="project" value="TreeGrafter"/>
</dbReference>
<name>A0A023DF01_9BACL</name>
<dbReference type="GO" id="GO:1903805">
    <property type="term" value="P:L-valine import across plasma membrane"/>
    <property type="evidence" value="ECO:0007669"/>
    <property type="project" value="TreeGrafter"/>
</dbReference>
<dbReference type="InterPro" id="IPR003439">
    <property type="entry name" value="ABC_transporter-like_ATP-bd"/>
</dbReference>
<dbReference type="SMART" id="SM00382">
    <property type="entry name" value="AAA"/>
    <property type="match status" value="1"/>
</dbReference>
<evidence type="ECO:0000313" key="6">
    <source>
        <dbReference type="Proteomes" id="UP000023561"/>
    </source>
</evidence>
<keyword evidence="3 5" id="KW-0067">ATP-binding</keyword>
<reference evidence="5 6" key="1">
    <citation type="submission" date="2014-04" db="EMBL/GenBank/DDBJ databases">
        <title>Whole genome shotgun sequence of Geobacillus caldoxylosilyticus NBRC 107762.</title>
        <authorList>
            <person name="Hosoyama A."/>
            <person name="Hosoyama Y."/>
            <person name="Katano-Makiyama Y."/>
            <person name="Tsuchikane K."/>
            <person name="Ohji S."/>
            <person name="Ichikawa N."/>
            <person name="Yamazoe A."/>
            <person name="Fujita N."/>
        </authorList>
    </citation>
    <scope>NUCLEOTIDE SEQUENCE [LARGE SCALE GENOMIC DNA]</scope>
    <source>
        <strain evidence="5 6">NBRC 107762</strain>
    </source>
</reference>
<dbReference type="GO" id="GO:0042941">
    <property type="term" value="P:D-alanine transmembrane transport"/>
    <property type="evidence" value="ECO:0007669"/>
    <property type="project" value="TreeGrafter"/>
</dbReference>
<dbReference type="InterPro" id="IPR003593">
    <property type="entry name" value="AAA+_ATPase"/>
</dbReference>
<dbReference type="PANTHER" id="PTHR45772">
    <property type="entry name" value="CONSERVED COMPONENT OF ABC TRANSPORTER FOR NATURAL AMINO ACIDS-RELATED"/>
    <property type="match status" value="1"/>
</dbReference>
<dbReference type="EMBL" id="BAWO01000027">
    <property type="protein sequence ID" value="GAJ39808.1"/>
    <property type="molecule type" value="Genomic_DNA"/>
</dbReference>
<comment type="caution">
    <text evidence="5">The sequence shown here is derived from an EMBL/GenBank/DDBJ whole genome shotgun (WGS) entry which is preliminary data.</text>
</comment>
<keyword evidence="6" id="KW-1185">Reference proteome</keyword>
<dbReference type="GO" id="GO:0005886">
    <property type="term" value="C:plasma membrane"/>
    <property type="evidence" value="ECO:0007669"/>
    <property type="project" value="TreeGrafter"/>
</dbReference>
<keyword evidence="2" id="KW-0547">Nucleotide-binding</keyword>
<organism evidence="5 6">
    <name type="scientific">Parageobacillus caldoxylosilyticus NBRC 107762</name>
    <dbReference type="NCBI Taxonomy" id="1220594"/>
    <lineage>
        <taxon>Bacteria</taxon>
        <taxon>Bacillati</taxon>
        <taxon>Bacillota</taxon>
        <taxon>Bacilli</taxon>
        <taxon>Bacillales</taxon>
        <taxon>Anoxybacillaceae</taxon>
        <taxon>Saccharococcus</taxon>
    </lineage>
</organism>
<dbReference type="CDD" id="cd03219">
    <property type="entry name" value="ABC_Mj1267_LivG_branched"/>
    <property type="match status" value="1"/>
</dbReference>
<dbReference type="Proteomes" id="UP000023561">
    <property type="component" value="Unassembled WGS sequence"/>
</dbReference>
<dbReference type="Pfam" id="PF12399">
    <property type="entry name" value="BCA_ABC_TP_C"/>
    <property type="match status" value="1"/>
</dbReference>
<accession>A0A023DF01</accession>
<dbReference type="SUPFAM" id="SSF52540">
    <property type="entry name" value="P-loop containing nucleoside triphosphate hydrolases"/>
    <property type="match status" value="1"/>
</dbReference>
<dbReference type="GO" id="GO:0005524">
    <property type="term" value="F:ATP binding"/>
    <property type="evidence" value="ECO:0007669"/>
    <property type="project" value="UniProtKB-KW"/>
</dbReference>
<dbReference type="GO" id="GO:1903806">
    <property type="term" value="P:L-isoleucine import across plasma membrane"/>
    <property type="evidence" value="ECO:0007669"/>
    <property type="project" value="TreeGrafter"/>
</dbReference>
<feature type="domain" description="ABC transporter" evidence="4">
    <location>
        <begin position="7"/>
        <end position="254"/>
    </location>
</feature>
<evidence type="ECO:0000256" key="1">
    <source>
        <dbReference type="ARBA" id="ARBA00022448"/>
    </source>
</evidence>
<evidence type="ECO:0000256" key="3">
    <source>
        <dbReference type="ARBA" id="ARBA00022840"/>
    </source>
</evidence>
<dbReference type="InterPro" id="IPR027417">
    <property type="entry name" value="P-loop_NTPase"/>
</dbReference>
<dbReference type="FunFam" id="3.40.50.300:FF:000421">
    <property type="entry name" value="Branched-chain amino acid ABC transporter ATP-binding protein"/>
    <property type="match status" value="1"/>
</dbReference>
<dbReference type="PANTHER" id="PTHR45772:SF7">
    <property type="entry name" value="AMINO ACID ABC TRANSPORTER ATP-BINDING PROTEIN"/>
    <property type="match status" value="1"/>
</dbReference>
<dbReference type="GO" id="GO:0015192">
    <property type="term" value="F:L-phenylalanine transmembrane transporter activity"/>
    <property type="evidence" value="ECO:0007669"/>
    <property type="project" value="TreeGrafter"/>
</dbReference>
<gene>
    <name evidence="5" type="ORF">GCA01S_027_00080</name>
</gene>
<dbReference type="PROSITE" id="PS50893">
    <property type="entry name" value="ABC_TRANSPORTER_2"/>
    <property type="match status" value="1"/>
</dbReference>